<organism evidence="2 3">
    <name type="scientific">Pocillopora damicornis</name>
    <name type="common">Cauliflower coral</name>
    <name type="synonym">Millepora damicornis</name>
    <dbReference type="NCBI Taxonomy" id="46731"/>
    <lineage>
        <taxon>Eukaryota</taxon>
        <taxon>Metazoa</taxon>
        <taxon>Cnidaria</taxon>
        <taxon>Anthozoa</taxon>
        <taxon>Hexacorallia</taxon>
        <taxon>Scleractinia</taxon>
        <taxon>Astrocoeniina</taxon>
        <taxon>Pocilloporidae</taxon>
        <taxon>Pocillopora</taxon>
    </lineage>
</organism>
<dbReference type="AlphaFoldDB" id="A0A3M6UQU4"/>
<accession>A0A3M6UQU4</accession>
<evidence type="ECO:0000313" key="2">
    <source>
        <dbReference type="EMBL" id="RMX55937.1"/>
    </source>
</evidence>
<keyword evidence="3" id="KW-1185">Reference proteome</keyword>
<proteinExistence type="predicted"/>
<comment type="caution">
    <text evidence="2">The sequence shown here is derived from an EMBL/GenBank/DDBJ whole genome shotgun (WGS) entry which is preliminary data.</text>
</comment>
<dbReference type="EMBL" id="RCHS01000981">
    <property type="protein sequence ID" value="RMX55937.1"/>
    <property type="molecule type" value="Genomic_DNA"/>
</dbReference>
<feature type="region of interest" description="Disordered" evidence="1">
    <location>
        <begin position="1"/>
        <end position="25"/>
    </location>
</feature>
<feature type="compositionally biased region" description="Polar residues" evidence="1">
    <location>
        <begin position="9"/>
        <end position="25"/>
    </location>
</feature>
<dbReference type="Proteomes" id="UP000275408">
    <property type="component" value="Unassembled WGS sequence"/>
</dbReference>
<reference evidence="2 3" key="1">
    <citation type="journal article" date="2018" name="Sci. Rep.">
        <title>Comparative analysis of the Pocillopora damicornis genome highlights role of immune system in coral evolution.</title>
        <authorList>
            <person name="Cunning R."/>
            <person name="Bay R.A."/>
            <person name="Gillette P."/>
            <person name="Baker A.C."/>
            <person name="Traylor-Knowles N."/>
        </authorList>
    </citation>
    <scope>NUCLEOTIDE SEQUENCE [LARGE SCALE GENOMIC DNA]</scope>
    <source>
        <strain evidence="2">RSMAS</strain>
        <tissue evidence="2">Whole animal</tissue>
    </source>
</reference>
<sequence>MRNKLPHNNPHQGHTGSRTNSSKMTNSFLARSTLVVVRAGTGRRATDAFAFTALFANVTLVVVHTRT</sequence>
<name>A0A3M6UQU4_POCDA</name>
<gene>
    <name evidence="2" type="ORF">pdam_00015648</name>
</gene>
<protein>
    <submittedName>
        <fullName evidence="2">Uncharacterized protein</fullName>
    </submittedName>
</protein>
<evidence type="ECO:0000313" key="3">
    <source>
        <dbReference type="Proteomes" id="UP000275408"/>
    </source>
</evidence>
<evidence type="ECO:0000256" key="1">
    <source>
        <dbReference type="SAM" id="MobiDB-lite"/>
    </source>
</evidence>